<keyword evidence="5" id="KW-0472">Membrane</keyword>
<keyword evidence="2" id="KW-0560">Oxidoreductase</keyword>
<feature type="transmembrane region" description="Helical" evidence="5">
    <location>
        <begin position="29"/>
        <end position="47"/>
    </location>
</feature>
<dbReference type="GeneID" id="37207154"/>
<dbReference type="PANTHER" id="PTHR24305:SF78">
    <property type="entry name" value="P450, PUTATIVE (EUROFUNG)-RELATED"/>
    <property type="match status" value="1"/>
</dbReference>
<dbReference type="SUPFAM" id="SSF48264">
    <property type="entry name" value="Cytochrome P450"/>
    <property type="match status" value="1"/>
</dbReference>
<evidence type="ECO:0000256" key="5">
    <source>
        <dbReference type="SAM" id="Phobius"/>
    </source>
</evidence>
<evidence type="ECO:0000313" key="7">
    <source>
        <dbReference type="Proteomes" id="UP000248405"/>
    </source>
</evidence>
<evidence type="ECO:0000256" key="2">
    <source>
        <dbReference type="ARBA" id="ARBA00023002"/>
    </source>
</evidence>
<dbReference type="GO" id="GO:0004497">
    <property type="term" value="F:monooxygenase activity"/>
    <property type="evidence" value="ECO:0007669"/>
    <property type="project" value="UniProtKB-KW"/>
</dbReference>
<dbReference type="GO" id="GO:0020037">
    <property type="term" value="F:heme binding"/>
    <property type="evidence" value="ECO:0007669"/>
    <property type="project" value="InterPro"/>
</dbReference>
<name>A0A319BV41_ASPVC</name>
<proteinExistence type="inferred from homology"/>
<dbReference type="InterPro" id="IPR036396">
    <property type="entry name" value="Cyt_P450_sf"/>
</dbReference>
<feature type="transmembrane region" description="Helical" evidence="5">
    <location>
        <begin position="54"/>
        <end position="82"/>
    </location>
</feature>
<keyword evidence="5" id="KW-1133">Transmembrane helix</keyword>
<evidence type="ECO:0000256" key="3">
    <source>
        <dbReference type="ARBA" id="ARBA00023033"/>
    </source>
</evidence>
<dbReference type="InterPro" id="IPR050121">
    <property type="entry name" value="Cytochrome_P450_monoxygenase"/>
</dbReference>
<dbReference type="InterPro" id="IPR001128">
    <property type="entry name" value="Cyt_P450"/>
</dbReference>
<accession>A0A319BV41</accession>
<evidence type="ECO:0000256" key="1">
    <source>
        <dbReference type="ARBA" id="ARBA00010617"/>
    </source>
</evidence>
<sequence>MDSSSYLTAAALGVGAHLIFQTFDPDFHLLPLLLVYFWGWGVLVWILKQFAPSIFLALLHAGILNSVFTLSFTTSLVVYRLFFHRLHNFPGPLQARLSRLYLVARTYRSLQLHVELERLHQRYGDFVRTGPREVSILRPSAISAIYSRNSRCRKSLWYAHVSDNPRQVSLHMGRDPEMHHLRRRIWDKALNMKGLAYESAIVQKAAIIVQQFRRLMRKDGSVDAAHWSSLFASDAMGIVGFGDDFHQVDCGQEHPAIANLHESMEFLGRWTPTPWVIGLLASLPGAAKKHSSFLIHTSKLVEGKLKAWQNNDGQPPQDILSWLISAMKDNDPGKPPTIEALHEDGRLVVIAGSDTLSSTLAHALYYLTAYPNEYKKLQQALYNHPIGTNGTTKWSTLGSITYLDAIIQETLRLRPAAPSGQPRVTPPEGIQIDEVWVPGNVNVVVPQHVLHRDERFFPRGGEFLPQRWVDGAVSKDAFFPFAKYTLGPRACVGKRLAMVELRIILAHIALNFDLEFADERLAKAFITQGKDTVTYTLPPLPLYFHERKM</sequence>
<dbReference type="PANTHER" id="PTHR24305">
    <property type="entry name" value="CYTOCHROME P450"/>
    <property type="match status" value="1"/>
</dbReference>
<protein>
    <submittedName>
        <fullName evidence="6">Cytochrome P450</fullName>
    </submittedName>
</protein>
<dbReference type="AlphaFoldDB" id="A0A319BV41"/>
<dbReference type="PRINTS" id="PR00385">
    <property type="entry name" value="P450"/>
</dbReference>
<evidence type="ECO:0000256" key="4">
    <source>
        <dbReference type="PIRSR" id="PIRSR602401-1"/>
    </source>
</evidence>
<organism evidence="6 7">
    <name type="scientific">Aspergillus vadensis (strain CBS 113365 / IMI 142717 / IBT 24658)</name>
    <dbReference type="NCBI Taxonomy" id="1448311"/>
    <lineage>
        <taxon>Eukaryota</taxon>
        <taxon>Fungi</taxon>
        <taxon>Dikarya</taxon>
        <taxon>Ascomycota</taxon>
        <taxon>Pezizomycotina</taxon>
        <taxon>Eurotiomycetes</taxon>
        <taxon>Eurotiomycetidae</taxon>
        <taxon>Eurotiales</taxon>
        <taxon>Aspergillaceae</taxon>
        <taxon>Aspergillus</taxon>
        <taxon>Aspergillus subgen. Circumdati</taxon>
    </lineage>
</organism>
<feature type="binding site" description="axial binding residue" evidence="4">
    <location>
        <position position="491"/>
    </location>
    <ligand>
        <name>heme</name>
        <dbReference type="ChEBI" id="CHEBI:30413"/>
    </ligand>
    <ligandPart>
        <name>Fe</name>
        <dbReference type="ChEBI" id="CHEBI:18248"/>
    </ligandPart>
</feature>
<keyword evidence="4" id="KW-0349">Heme</keyword>
<keyword evidence="4" id="KW-0479">Metal-binding</keyword>
<reference evidence="6" key="1">
    <citation type="submission" date="2016-12" db="EMBL/GenBank/DDBJ databases">
        <title>The genomes of Aspergillus section Nigri reveals drivers in fungal speciation.</title>
        <authorList>
            <consortium name="DOE Joint Genome Institute"/>
            <person name="Vesth T.C."/>
            <person name="Nybo J."/>
            <person name="Theobald S."/>
            <person name="Brandl J."/>
            <person name="Frisvad J.C."/>
            <person name="Nielsen K.F."/>
            <person name="Lyhne E.K."/>
            <person name="Kogle M.E."/>
            <person name="Kuo A."/>
            <person name="Riley R."/>
            <person name="Clum A."/>
            <person name="Nolan M."/>
            <person name="Lipzen A."/>
            <person name="Salamov A."/>
            <person name="Henrissat B."/>
            <person name="Wiebenga A."/>
            <person name="De Vries R.P."/>
            <person name="Grigoriev I.V."/>
            <person name="Mortensen U.H."/>
            <person name="Andersen M.R."/>
            <person name="Baker S.E."/>
        </authorList>
    </citation>
    <scope>NUCLEOTIDE SEQUENCE [LARGE SCALE GENOMIC DNA]</scope>
    <source>
        <strain evidence="6">CBS 113365</strain>
    </source>
</reference>
<evidence type="ECO:0000313" key="6">
    <source>
        <dbReference type="EMBL" id="PYH75200.1"/>
    </source>
</evidence>
<keyword evidence="3" id="KW-0503">Monooxygenase</keyword>
<keyword evidence="5" id="KW-0812">Transmembrane</keyword>
<dbReference type="RefSeq" id="XP_025568994.1">
    <property type="nucleotide sequence ID" value="XM_025702562.1"/>
</dbReference>
<comment type="cofactor">
    <cofactor evidence="4">
        <name>heme</name>
        <dbReference type="ChEBI" id="CHEBI:30413"/>
    </cofactor>
</comment>
<dbReference type="Gene3D" id="1.10.630.10">
    <property type="entry name" value="Cytochrome P450"/>
    <property type="match status" value="1"/>
</dbReference>
<gene>
    <name evidence="6" type="ORF">BO88DRAFT_328556</name>
</gene>
<dbReference type="InterPro" id="IPR002401">
    <property type="entry name" value="Cyt_P450_E_grp-I"/>
</dbReference>
<dbReference type="GO" id="GO:0005506">
    <property type="term" value="F:iron ion binding"/>
    <property type="evidence" value="ECO:0007669"/>
    <property type="project" value="InterPro"/>
</dbReference>
<dbReference type="PRINTS" id="PR00463">
    <property type="entry name" value="EP450I"/>
</dbReference>
<dbReference type="Pfam" id="PF00067">
    <property type="entry name" value="p450"/>
    <property type="match status" value="1"/>
</dbReference>
<dbReference type="Proteomes" id="UP000248405">
    <property type="component" value="Unassembled WGS sequence"/>
</dbReference>
<comment type="similarity">
    <text evidence="1">Belongs to the cytochrome P450 family.</text>
</comment>
<dbReference type="GO" id="GO:0016705">
    <property type="term" value="F:oxidoreductase activity, acting on paired donors, with incorporation or reduction of molecular oxygen"/>
    <property type="evidence" value="ECO:0007669"/>
    <property type="project" value="InterPro"/>
</dbReference>
<keyword evidence="7" id="KW-1185">Reference proteome</keyword>
<dbReference type="OrthoDB" id="6692864at2759"/>
<dbReference type="EMBL" id="KZ821614">
    <property type="protein sequence ID" value="PYH75200.1"/>
    <property type="molecule type" value="Genomic_DNA"/>
</dbReference>
<keyword evidence="4" id="KW-0408">Iron</keyword>